<evidence type="ECO:0000256" key="1">
    <source>
        <dbReference type="ARBA" id="ARBA00022723"/>
    </source>
</evidence>
<evidence type="ECO:0000259" key="5">
    <source>
        <dbReference type="PROSITE" id="PS50089"/>
    </source>
</evidence>
<dbReference type="GO" id="GO:0008270">
    <property type="term" value="F:zinc ion binding"/>
    <property type="evidence" value="ECO:0007669"/>
    <property type="project" value="UniProtKB-KW"/>
</dbReference>
<sequence>MSMQQNLDLLIQKTACPEKVKAEVKLLSATYAQRININPQRDYTSGEFTALPYRTKGVNVVGTGLHRELQYPEICISHGANGRFTYRLNRLPPIYFRFFLGGSYPADPNFSFTLESVWLSSISIDLLSCRLTEEIRTFSGDFALKHCCKFIENQVIDYLFGTSADSPINIDLFEYAQLDEISDDAEGGDRIYRLTDLIVGHEEQLRNQEFANASHQCPICFDEPPGPQCIRFRKCGHVVCRNCAADHFATQIDQGANACQPTCVSCAETVRQQEVRICL</sequence>
<evidence type="ECO:0000256" key="3">
    <source>
        <dbReference type="ARBA" id="ARBA00022833"/>
    </source>
</evidence>
<dbReference type="AlphaFoldDB" id="A0A3P7LU72"/>
<dbReference type="SUPFAM" id="SSF57850">
    <property type="entry name" value="RING/U-box"/>
    <property type="match status" value="1"/>
</dbReference>
<dbReference type="InterPro" id="IPR013083">
    <property type="entry name" value="Znf_RING/FYVE/PHD"/>
</dbReference>
<name>A0A3P7LU72_DIBLA</name>
<gene>
    <name evidence="6" type="ORF">DILT_LOCUS11038</name>
</gene>
<dbReference type="InterPro" id="IPR001841">
    <property type="entry name" value="Znf_RING"/>
</dbReference>
<keyword evidence="2 4" id="KW-0863">Zinc-finger</keyword>
<protein>
    <recommendedName>
        <fullName evidence="5">RING-type domain-containing protein</fullName>
    </recommendedName>
</protein>
<keyword evidence="1" id="KW-0479">Metal-binding</keyword>
<dbReference type="Gene3D" id="3.30.40.10">
    <property type="entry name" value="Zinc/RING finger domain, C3HC4 (zinc finger)"/>
    <property type="match status" value="1"/>
</dbReference>
<evidence type="ECO:0000256" key="4">
    <source>
        <dbReference type="PROSITE-ProRule" id="PRU00175"/>
    </source>
</evidence>
<dbReference type="PROSITE" id="PS00518">
    <property type="entry name" value="ZF_RING_1"/>
    <property type="match status" value="1"/>
</dbReference>
<dbReference type="OrthoDB" id="1431934at2759"/>
<evidence type="ECO:0000256" key="2">
    <source>
        <dbReference type="ARBA" id="ARBA00022771"/>
    </source>
</evidence>
<dbReference type="CDD" id="cd23820">
    <property type="entry name" value="RWD_RNF14"/>
    <property type="match status" value="1"/>
</dbReference>
<dbReference type="Proteomes" id="UP000281553">
    <property type="component" value="Unassembled WGS sequence"/>
</dbReference>
<proteinExistence type="predicted"/>
<dbReference type="PROSITE" id="PS50089">
    <property type="entry name" value="ZF_RING_2"/>
    <property type="match status" value="1"/>
</dbReference>
<keyword evidence="3" id="KW-0862">Zinc</keyword>
<evidence type="ECO:0000313" key="6">
    <source>
        <dbReference type="EMBL" id="VDN15207.1"/>
    </source>
</evidence>
<feature type="domain" description="RING-type" evidence="5">
    <location>
        <begin position="217"/>
        <end position="266"/>
    </location>
</feature>
<dbReference type="EMBL" id="UYRU01061744">
    <property type="protein sequence ID" value="VDN15207.1"/>
    <property type="molecule type" value="Genomic_DNA"/>
</dbReference>
<accession>A0A3P7LU72</accession>
<organism evidence="6 7">
    <name type="scientific">Dibothriocephalus latus</name>
    <name type="common">Fish tapeworm</name>
    <name type="synonym">Diphyllobothrium latum</name>
    <dbReference type="NCBI Taxonomy" id="60516"/>
    <lineage>
        <taxon>Eukaryota</taxon>
        <taxon>Metazoa</taxon>
        <taxon>Spiralia</taxon>
        <taxon>Lophotrochozoa</taxon>
        <taxon>Platyhelminthes</taxon>
        <taxon>Cestoda</taxon>
        <taxon>Eucestoda</taxon>
        <taxon>Diphyllobothriidea</taxon>
        <taxon>Diphyllobothriidae</taxon>
        <taxon>Dibothriocephalus</taxon>
    </lineage>
</organism>
<evidence type="ECO:0000313" key="7">
    <source>
        <dbReference type="Proteomes" id="UP000281553"/>
    </source>
</evidence>
<reference evidence="6 7" key="1">
    <citation type="submission" date="2018-11" db="EMBL/GenBank/DDBJ databases">
        <authorList>
            <consortium name="Pathogen Informatics"/>
        </authorList>
    </citation>
    <scope>NUCLEOTIDE SEQUENCE [LARGE SCALE GENOMIC DNA]</scope>
</reference>
<dbReference type="InterPro" id="IPR017907">
    <property type="entry name" value="Znf_RING_CS"/>
</dbReference>
<keyword evidence="7" id="KW-1185">Reference proteome</keyword>